<gene>
    <name evidence="1" type="ORF">KDW03_03225</name>
</gene>
<evidence type="ECO:0000313" key="1">
    <source>
        <dbReference type="EMBL" id="URA10831.1"/>
    </source>
</evidence>
<reference evidence="1" key="1">
    <citation type="submission" date="2021-04" db="EMBL/GenBank/DDBJ databases">
        <authorList>
            <person name="Postec A."/>
        </authorList>
    </citation>
    <scope>NUCLEOTIDE SEQUENCE</scope>
    <source>
        <strain evidence="1">F1F22</strain>
    </source>
</reference>
<protein>
    <recommendedName>
        <fullName evidence="3">Fido domain-containing protein</fullName>
    </recommendedName>
</protein>
<dbReference type="SUPFAM" id="SSF140931">
    <property type="entry name" value="Fic-like"/>
    <property type="match status" value="1"/>
</dbReference>
<proteinExistence type="predicted"/>
<organism evidence="1 2">
    <name type="scientific">Thermospira aquatica</name>
    <dbReference type="NCBI Taxonomy" id="2828656"/>
    <lineage>
        <taxon>Bacteria</taxon>
        <taxon>Pseudomonadati</taxon>
        <taxon>Spirochaetota</taxon>
        <taxon>Spirochaetia</taxon>
        <taxon>Brevinematales</taxon>
        <taxon>Thermospiraceae</taxon>
        <taxon>Thermospira</taxon>
    </lineage>
</organism>
<name>A0AAX3BHB6_9SPIR</name>
<dbReference type="EMBL" id="CP073355">
    <property type="protein sequence ID" value="URA10831.1"/>
    <property type="molecule type" value="Genomic_DNA"/>
</dbReference>
<reference evidence="1" key="2">
    <citation type="submission" date="2022-06" db="EMBL/GenBank/DDBJ databases">
        <title>Thermospira aquatica gen. nov., sp. nov.</title>
        <authorList>
            <person name="Ben Ali Gam Z."/>
            <person name="Labat M."/>
        </authorList>
    </citation>
    <scope>NUCLEOTIDE SEQUENCE</scope>
    <source>
        <strain evidence="1">F1F22</strain>
    </source>
</reference>
<dbReference type="AlphaFoldDB" id="A0AAX3BHB6"/>
<dbReference type="KEGG" id="taqu:KDW03_03225"/>
<evidence type="ECO:0008006" key="3">
    <source>
        <dbReference type="Google" id="ProtNLM"/>
    </source>
</evidence>
<sequence length="224" mass="26194">MSSTCIFDIKAIQQSLLEVYRHFDRINLQLENKREPMTLEIIEHILLAYEYLNDLLAQGIDLFNPAGMYAILELNHIVLCGRDPAKRLEFHSHILSTRERFQKRIGRIMKWYKDKGRKLPTLRKASQFYTLALSQPQLFIEGNHRTGNIILNYLLVGDGFPPFILTVENAVAYFNPSGRIKYSDKDKWIDHLTQIGSSEESIYNLLKKYGDTRYLVSKHCQEKQ</sequence>
<accession>A0AAX3BHB6</accession>
<dbReference type="InterPro" id="IPR036597">
    <property type="entry name" value="Fido-like_dom_sf"/>
</dbReference>
<dbReference type="Gene3D" id="1.10.3290.10">
    <property type="entry name" value="Fido-like domain"/>
    <property type="match status" value="1"/>
</dbReference>
<dbReference type="Proteomes" id="UP001056539">
    <property type="component" value="Chromosome"/>
</dbReference>
<dbReference type="RefSeq" id="WP_271435958.1">
    <property type="nucleotide sequence ID" value="NZ_CP073355.1"/>
</dbReference>
<keyword evidence="2" id="KW-1185">Reference proteome</keyword>
<evidence type="ECO:0000313" key="2">
    <source>
        <dbReference type="Proteomes" id="UP001056539"/>
    </source>
</evidence>